<dbReference type="Proteomes" id="UP000199639">
    <property type="component" value="Unassembled WGS sequence"/>
</dbReference>
<dbReference type="GO" id="GO:1903806">
    <property type="term" value="P:L-isoleucine import across plasma membrane"/>
    <property type="evidence" value="ECO:0007669"/>
    <property type="project" value="TreeGrafter"/>
</dbReference>
<dbReference type="PANTHER" id="PTHR45772:SF7">
    <property type="entry name" value="AMINO ACID ABC TRANSPORTER ATP-BINDING PROTEIN"/>
    <property type="match status" value="1"/>
</dbReference>
<dbReference type="GO" id="GO:0016887">
    <property type="term" value="F:ATP hydrolysis activity"/>
    <property type="evidence" value="ECO:0007669"/>
    <property type="project" value="InterPro"/>
</dbReference>
<dbReference type="RefSeq" id="WP_092341757.1">
    <property type="nucleotide sequence ID" value="NZ_FNIB01000013.1"/>
</dbReference>
<keyword evidence="8" id="KW-1185">Reference proteome</keyword>
<accession>A0A4R8V5I8</accession>
<dbReference type="AlphaFoldDB" id="A0A4R8V5I8"/>
<evidence type="ECO:0000256" key="2">
    <source>
        <dbReference type="ARBA" id="ARBA00022741"/>
    </source>
</evidence>
<sequence>MTETNVTEVILELDHVSKTFGALQATDDVSTVVRRGERRALIGPNGAGKSTLVKLINGHLVPTSGTIRFLGNDITRVPSHERVRRGMAMTFQHSSLLDDMSVHDNLVLAVQRTLEHNGSWFTSMRKHRDVTQRVAEVIERLRLDSESLRLAGDLAHGQRRRVEIALAYATEPQLLLLDEPAAGMSPGEIEDFLEFLSGMDELTFILIEHNIDVVMRVASSISVLDAGRIIASGDPETVSKSEEVQLAYLGSSMGEDLFR</sequence>
<keyword evidence="1" id="KW-0813">Transport</keyword>
<dbReference type="GO" id="GO:0005886">
    <property type="term" value="C:plasma membrane"/>
    <property type="evidence" value="ECO:0007669"/>
    <property type="project" value="TreeGrafter"/>
</dbReference>
<proteinExistence type="predicted"/>
<dbReference type="InterPro" id="IPR051120">
    <property type="entry name" value="ABC_AA/LPS_Transport"/>
</dbReference>
<evidence type="ECO:0000313" key="7">
    <source>
        <dbReference type="Proteomes" id="UP000199639"/>
    </source>
</evidence>
<dbReference type="CDD" id="cd03219">
    <property type="entry name" value="ABC_Mj1267_LivG_branched"/>
    <property type="match status" value="1"/>
</dbReference>
<feature type="domain" description="ABC transporter" evidence="4">
    <location>
        <begin position="11"/>
        <end position="251"/>
    </location>
</feature>
<evidence type="ECO:0000313" key="8">
    <source>
        <dbReference type="Proteomes" id="UP000298252"/>
    </source>
</evidence>
<dbReference type="InterPro" id="IPR027417">
    <property type="entry name" value="P-loop_NTPase"/>
</dbReference>
<dbReference type="PROSITE" id="PS50893">
    <property type="entry name" value="ABC_TRANSPORTER_2"/>
    <property type="match status" value="1"/>
</dbReference>
<dbReference type="GO" id="GO:0042941">
    <property type="term" value="P:D-alanine transmembrane transport"/>
    <property type="evidence" value="ECO:0007669"/>
    <property type="project" value="TreeGrafter"/>
</dbReference>
<dbReference type="GO" id="GO:0005304">
    <property type="term" value="F:L-valine transmembrane transporter activity"/>
    <property type="evidence" value="ECO:0007669"/>
    <property type="project" value="TreeGrafter"/>
</dbReference>
<dbReference type="GO" id="GO:0005524">
    <property type="term" value="F:ATP binding"/>
    <property type="evidence" value="ECO:0007669"/>
    <property type="project" value="UniProtKB-KW"/>
</dbReference>
<dbReference type="GO" id="GO:0015192">
    <property type="term" value="F:L-phenylalanine transmembrane transporter activity"/>
    <property type="evidence" value="ECO:0007669"/>
    <property type="project" value="TreeGrafter"/>
</dbReference>
<reference evidence="5 7" key="1">
    <citation type="submission" date="2016-10" db="EMBL/GenBank/DDBJ databases">
        <authorList>
            <person name="Varghese N."/>
            <person name="Submissions S."/>
        </authorList>
    </citation>
    <scope>NUCLEOTIDE SEQUENCE [LARGE SCALE GENOMIC DNA]</scope>
    <source>
        <strain evidence="5 7">CGMCC 1.11215</strain>
    </source>
</reference>
<dbReference type="Proteomes" id="UP000298252">
    <property type="component" value="Unassembled WGS sequence"/>
</dbReference>
<dbReference type="Gene3D" id="3.40.50.300">
    <property type="entry name" value="P-loop containing nucleotide triphosphate hydrolases"/>
    <property type="match status" value="1"/>
</dbReference>
<evidence type="ECO:0000256" key="1">
    <source>
        <dbReference type="ARBA" id="ARBA00022448"/>
    </source>
</evidence>
<dbReference type="GO" id="GO:0015188">
    <property type="term" value="F:L-isoleucine transmembrane transporter activity"/>
    <property type="evidence" value="ECO:0007669"/>
    <property type="project" value="TreeGrafter"/>
</dbReference>
<dbReference type="PROSITE" id="PS00211">
    <property type="entry name" value="ABC_TRANSPORTER_1"/>
    <property type="match status" value="1"/>
</dbReference>
<dbReference type="EMBL" id="SOFD01000022">
    <property type="protein sequence ID" value="TFB78019.1"/>
    <property type="molecule type" value="Genomic_DNA"/>
</dbReference>
<organism evidence="5 7">
    <name type="scientific">Cryobacterium flavum</name>
    <dbReference type="NCBI Taxonomy" id="1424659"/>
    <lineage>
        <taxon>Bacteria</taxon>
        <taxon>Bacillati</taxon>
        <taxon>Actinomycetota</taxon>
        <taxon>Actinomycetes</taxon>
        <taxon>Micrococcales</taxon>
        <taxon>Microbacteriaceae</taxon>
        <taxon>Cryobacterium</taxon>
    </lineage>
</organism>
<keyword evidence="3 5" id="KW-0067">ATP-binding</keyword>
<evidence type="ECO:0000313" key="5">
    <source>
        <dbReference type="EMBL" id="SDO24015.1"/>
    </source>
</evidence>
<evidence type="ECO:0000259" key="4">
    <source>
        <dbReference type="PROSITE" id="PS50893"/>
    </source>
</evidence>
<evidence type="ECO:0000313" key="6">
    <source>
        <dbReference type="EMBL" id="TFB78019.1"/>
    </source>
</evidence>
<gene>
    <name evidence="6" type="ORF">E3O21_06810</name>
    <name evidence="5" type="ORF">SAMN05216368_11326</name>
</gene>
<protein>
    <submittedName>
        <fullName evidence="6">ABC transporter ATP-binding protein</fullName>
    </submittedName>
    <submittedName>
        <fullName evidence="5">Branched-chain amino acid transport system ATP-binding protein</fullName>
    </submittedName>
</protein>
<dbReference type="InterPro" id="IPR003593">
    <property type="entry name" value="AAA+_ATPase"/>
</dbReference>
<reference evidence="6 8" key="2">
    <citation type="submission" date="2019-03" db="EMBL/GenBank/DDBJ databases">
        <title>Genomics of glacier-inhabiting Cryobacterium strains.</title>
        <authorList>
            <person name="Liu Q."/>
            <person name="Xin Y.-H."/>
        </authorList>
    </citation>
    <scope>NUCLEOTIDE SEQUENCE [LARGE SCALE GENOMIC DNA]</scope>
    <source>
        <strain evidence="6 8">Hh8</strain>
    </source>
</reference>
<dbReference type="InterPro" id="IPR003439">
    <property type="entry name" value="ABC_transporter-like_ATP-bd"/>
</dbReference>
<dbReference type="STRING" id="1424659.SAMN05216368_11326"/>
<dbReference type="PANTHER" id="PTHR45772">
    <property type="entry name" value="CONSERVED COMPONENT OF ABC TRANSPORTER FOR NATURAL AMINO ACIDS-RELATED"/>
    <property type="match status" value="1"/>
</dbReference>
<dbReference type="Pfam" id="PF00005">
    <property type="entry name" value="ABC_tran"/>
    <property type="match status" value="1"/>
</dbReference>
<keyword evidence="2" id="KW-0547">Nucleotide-binding</keyword>
<dbReference type="InterPro" id="IPR017871">
    <property type="entry name" value="ABC_transporter-like_CS"/>
</dbReference>
<evidence type="ECO:0000256" key="3">
    <source>
        <dbReference type="ARBA" id="ARBA00022840"/>
    </source>
</evidence>
<dbReference type="GO" id="GO:0015808">
    <property type="term" value="P:L-alanine transport"/>
    <property type="evidence" value="ECO:0007669"/>
    <property type="project" value="TreeGrafter"/>
</dbReference>
<dbReference type="EMBL" id="FNIB01000013">
    <property type="protein sequence ID" value="SDO24015.1"/>
    <property type="molecule type" value="Genomic_DNA"/>
</dbReference>
<name>A0A4R8V5I8_9MICO</name>
<dbReference type="GO" id="GO:1903805">
    <property type="term" value="P:L-valine import across plasma membrane"/>
    <property type="evidence" value="ECO:0007669"/>
    <property type="project" value="TreeGrafter"/>
</dbReference>
<dbReference type="SUPFAM" id="SSF52540">
    <property type="entry name" value="P-loop containing nucleoside triphosphate hydrolases"/>
    <property type="match status" value="1"/>
</dbReference>
<dbReference type="SMART" id="SM00382">
    <property type="entry name" value="AAA"/>
    <property type="match status" value="1"/>
</dbReference>